<keyword evidence="3" id="KW-1185">Reference proteome</keyword>
<sequence>MEQIKGVDEYYSRFLPYSHRFDNSTALKNFLNGSATYIHREIIFDDPKNLCEAFQLAKFYEEQWMNPLSDLSKPNIPSQSQIQSQNNSSTTLQHASTAVKTDLEFQAQNQTQIQIQIRNSNAKSSDLEIQEDEVEFEERSIYYESDDRSAMVVVRRPPPEPPDLESLVVGDGESTSAKATRIHSGAEDDVVAKGNVDTDVATSSTARTAVPERKLRETTGSRRFSAFRSGVSLWPVKGAENSVSGSAEVGAVAKEKGEVRGAPDPAVKSHVVAAMTNTEHLTTSGRVLRRV</sequence>
<evidence type="ECO:0000256" key="1">
    <source>
        <dbReference type="SAM" id="MobiDB-lite"/>
    </source>
</evidence>
<protein>
    <submittedName>
        <fullName evidence="2">Uncharacterized protein</fullName>
    </submittedName>
</protein>
<feature type="compositionally biased region" description="Low complexity" evidence="1">
    <location>
        <begin position="74"/>
        <end position="89"/>
    </location>
</feature>
<accession>A0ABU6VBB6</accession>
<comment type="caution">
    <text evidence="2">The sequence shown here is derived from an EMBL/GenBank/DDBJ whole genome shotgun (WGS) entry which is preliminary data.</text>
</comment>
<feature type="region of interest" description="Disordered" evidence="1">
    <location>
        <begin position="70"/>
        <end position="95"/>
    </location>
</feature>
<dbReference type="Proteomes" id="UP001341840">
    <property type="component" value="Unassembled WGS sequence"/>
</dbReference>
<proteinExistence type="predicted"/>
<organism evidence="2 3">
    <name type="scientific">Stylosanthes scabra</name>
    <dbReference type="NCBI Taxonomy" id="79078"/>
    <lineage>
        <taxon>Eukaryota</taxon>
        <taxon>Viridiplantae</taxon>
        <taxon>Streptophyta</taxon>
        <taxon>Embryophyta</taxon>
        <taxon>Tracheophyta</taxon>
        <taxon>Spermatophyta</taxon>
        <taxon>Magnoliopsida</taxon>
        <taxon>eudicotyledons</taxon>
        <taxon>Gunneridae</taxon>
        <taxon>Pentapetalae</taxon>
        <taxon>rosids</taxon>
        <taxon>fabids</taxon>
        <taxon>Fabales</taxon>
        <taxon>Fabaceae</taxon>
        <taxon>Papilionoideae</taxon>
        <taxon>50 kb inversion clade</taxon>
        <taxon>dalbergioids sensu lato</taxon>
        <taxon>Dalbergieae</taxon>
        <taxon>Pterocarpus clade</taxon>
        <taxon>Stylosanthes</taxon>
    </lineage>
</organism>
<name>A0ABU6VBB6_9FABA</name>
<reference evidence="2 3" key="1">
    <citation type="journal article" date="2023" name="Plants (Basel)">
        <title>Bridging the Gap: Combining Genomics and Transcriptomics Approaches to Understand Stylosanthes scabra, an Orphan Legume from the Brazilian Caatinga.</title>
        <authorList>
            <person name="Ferreira-Neto J.R.C."/>
            <person name="da Silva M.D."/>
            <person name="Binneck E."/>
            <person name="de Melo N.F."/>
            <person name="da Silva R.H."/>
            <person name="de Melo A.L.T.M."/>
            <person name="Pandolfi V."/>
            <person name="Bustamante F.O."/>
            <person name="Brasileiro-Vidal A.C."/>
            <person name="Benko-Iseppon A.M."/>
        </authorList>
    </citation>
    <scope>NUCLEOTIDE SEQUENCE [LARGE SCALE GENOMIC DNA]</scope>
    <source>
        <tissue evidence="2">Leaves</tissue>
    </source>
</reference>
<evidence type="ECO:0000313" key="3">
    <source>
        <dbReference type="Proteomes" id="UP001341840"/>
    </source>
</evidence>
<dbReference type="EMBL" id="JASCZI010151107">
    <property type="protein sequence ID" value="MED6169496.1"/>
    <property type="molecule type" value="Genomic_DNA"/>
</dbReference>
<evidence type="ECO:0000313" key="2">
    <source>
        <dbReference type="EMBL" id="MED6169496.1"/>
    </source>
</evidence>
<gene>
    <name evidence="2" type="ORF">PIB30_021793</name>
</gene>